<feature type="repeat" description="ANK" evidence="3">
    <location>
        <begin position="132"/>
        <end position="164"/>
    </location>
</feature>
<dbReference type="VEuPathDB" id="VectorBase:BGLAX_027124"/>
<dbReference type="KEGG" id="bgt:106057731"/>
<gene>
    <name evidence="5" type="primary">106057731</name>
</gene>
<feature type="compositionally biased region" description="Basic and acidic residues" evidence="4">
    <location>
        <begin position="806"/>
        <end position="815"/>
    </location>
</feature>
<dbReference type="Gene3D" id="1.25.40.20">
    <property type="entry name" value="Ankyrin repeat-containing domain"/>
    <property type="match status" value="3"/>
</dbReference>
<evidence type="ECO:0000256" key="4">
    <source>
        <dbReference type="SAM" id="MobiDB-lite"/>
    </source>
</evidence>
<name>A0A2C9JKF0_BIOGL</name>
<feature type="compositionally biased region" description="Low complexity" evidence="4">
    <location>
        <begin position="538"/>
        <end position="556"/>
    </location>
</feature>
<evidence type="ECO:0000256" key="1">
    <source>
        <dbReference type="ARBA" id="ARBA00022737"/>
    </source>
</evidence>
<protein>
    <submittedName>
        <fullName evidence="5">Uncharacterized protein</fullName>
    </submittedName>
</protein>
<feature type="region of interest" description="Disordered" evidence="4">
    <location>
        <begin position="696"/>
        <end position="854"/>
    </location>
</feature>
<proteinExistence type="predicted"/>
<reference evidence="5" key="1">
    <citation type="submission" date="2020-05" db="UniProtKB">
        <authorList>
            <consortium name="EnsemblMetazoa"/>
        </authorList>
    </citation>
    <scope>IDENTIFICATION</scope>
    <source>
        <strain evidence="5">BB02</strain>
    </source>
</reference>
<keyword evidence="1" id="KW-0677">Repeat</keyword>
<evidence type="ECO:0000256" key="2">
    <source>
        <dbReference type="ARBA" id="ARBA00023043"/>
    </source>
</evidence>
<dbReference type="PROSITE" id="PS50088">
    <property type="entry name" value="ANK_REPEAT"/>
    <property type="match status" value="6"/>
</dbReference>
<feature type="compositionally biased region" description="Low complexity" evidence="4">
    <location>
        <begin position="712"/>
        <end position="751"/>
    </location>
</feature>
<dbReference type="Proteomes" id="UP000076420">
    <property type="component" value="Unassembled WGS sequence"/>
</dbReference>
<dbReference type="OrthoDB" id="6235521at2759"/>
<dbReference type="Pfam" id="PF13637">
    <property type="entry name" value="Ank_4"/>
    <property type="match status" value="1"/>
</dbReference>
<feature type="repeat" description="ANK" evidence="3">
    <location>
        <begin position="237"/>
        <end position="269"/>
    </location>
</feature>
<dbReference type="PROSITE" id="PS50297">
    <property type="entry name" value="ANK_REP_REGION"/>
    <property type="match status" value="4"/>
</dbReference>
<feature type="compositionally biased region" description="Basic and acidic residues" evidence="4">
    <location>
        <begin position="825"/>
        <end position="845"/>
    </location>
</feature>
<feature type="compositionally biased region" description="Low complexity" evidence="4">
    <location>
        <begin position="696"/>
        <end position="705"/>
    </location>
</feature>
<evidence type="ECO:0000256" key="3">
    <source>
        <dbReference type="PROSITE-ProRule" id="PRU00023"/>
    </source>
</evidence>
<evidence type="ECO:0000313" key="5">
    <source>
        <dbReference type="EnsemblMetazoa" id="BGLB003753-PE"/>
    </source>
</evidence>
<keyword evidence="2 3" id="KW-0040">ANK repeat</keyword>
<dbReference type="SUPFAM" id="SSF48403">
    <property type="entry name" value="Ankyrin repeat"/>
    <property type="match status" value="1"/>
</dbReference>
<dbReference type="AlphaFoldDB" id="A0A2C9JKF0"/>
<accession>A0A2C9JKF0</accession>
<feature type="compositionally biased region" description="Polar residues" evidence="4">
    <location>
        <begin position="560"/>
        <end position="643"/>
    </location>
</feature>
<feature type="repeat" description="ANK" evidence="3">
    <location>
        <begin position="271"/>
        <end position="303"/>
    </location>
</feature>
<dbReference type="PRINTS" id="PR01415">
    <property type="entry name" value="ANKYRIN"/>
</dbReference>
<dbReference type="PANTHER" id="PTHR24173:SF74">
    <property type="entry name" value="ANKYRIN REPEAT DOMAIN-CONTAINING PROTEIN 16"/>
    <property type="match status" value="1"/>
</dbReference>
<dbReference type="STRING" id="6526.A0A2C9JKF0"/>
<organism evidence="5 6">
    <name type="scientific">Biomphalaria glabrata</name>
    <name type="common">Bloodfluke planorb</name>
    <name type="synonym">Freshwater snail</name>
    <dbReference type="NCBI Taxonomy" id="6526"/>
    <lineage>
        <taxon>Eukaryota</taxon>
        <taxon>Metazoa</taxon>
        <taxon>Spiralia</taxon>
        <taxon>Lophotrochozoa</taxon>
        <taxon>Mollusca</taxon>
        <taxon>Gastropoda</taxon>
        <taxon>Heterobranchia</taxon>
        <taxon>Euthyneura</taxon>
        <taxon>Panpulmonata</taxon>
        <taxon>Hygrophila</taxon>
        <taxon>Lymnaeoidea</taxon>
        <taxon>Planorbidae</taxon>
        <taxon>Biomphalaria</taxon>
    </lineage>
</organism>
<dbReference type="VEuPathDB" id="VectorBase:BGLB003753"/>
<feature type="region of interest" description="Disordered" evidence="4">
    <location>
        <begin position="536"/>
        <end position="664"/>
    </location>
</feature>
<feature type="repeat" description="ANK" evidence="3">
    <location>
        <begin position="66"/>
        <end position="98"/>
    </location>
</feature>
<sequence>MSDILSNAIRAGEFEKIRRLLDSQDKTILQYVQEKPVLPLAVVYKQLNIVKLLLERNANVNAVGNDGDTAIHAAVKKENLEVLKLLTERHCDLNVLNAHRLTALMIAVEKGYLDIAGFLCLKGEDVNAAGHKGNTALHLAAKKGKIEMVRLLLRHRGNIDSQNSEGVTAVFIAVNSKSEDMLKLLCLMGADLSIKQNDGATVIIQAAKSGNGKGVACLLEHYNDKKLLHDINAFDRQGQTALMYATNNRNIEIVKFLINHGANVNLQNPNNGQTCLHLGVLNDDSGVVEALIAAGACLNVVNRNLETPISRANNFIKRVLLKAGAYECGQSQIGMPVFHREGSIHSDLSNPIRNESSCHSIEIDTDTKDETHLKQQFKLSIEEADAPYDLKETEVPYDSQGKEHQSKNSEKIKSLIDKHRFSKKFIKALNDFTNTFVESYSSTSRTGSVCTTGSTVTLSEHTKITIHTAANVIIGDNIKLQCSPRPSSVSGGSTKTLTHYDQILKEADDELEFIEKSKRNVPVTIEKSIDDTSEAIATSSDSNLELTTTSSNSNLERSATAGNSNLEPTETASSSNLEPTEMASNSNLEPTETASNTNLEPMTTASKSNLEPMTTSNNSNLKPTATASNGNLEPMATVSNSNFEPMAKSKNNIPEPKASTVKNIPEPMATSRNNISEYFLEDIEVDIGGSVSGSNVDGGSASRGAVSGGSVSGSNVDGGSASRGAVSGGSVSVKNVDGGSASRGAVSGGSVNRNNDASIGNNAGTKPKKAFGSTWSPLDLRATDSASARSGSLPGRSSTKKNRNKLPRELEKTADASESASLTTVERKESRSEEASTPHNEKDDTTNTDINVSM</sequence>
<evidence type="ECO:0000313" key="6">
    <source>
        <dbReference type="Proteomes" id="UP000076420"/>
    </source>
</evidence>
<feature type="compositionally biased region" description="Polar residues" evidence="4">
    <location>
        <begin position="752"/>
        <end position="764"/>
    </location>
</feature>
<feature type="repeat" description="ANK" evidence="3">
    <location>
        <begin position="33"/>
        <end position="65"/>
    </location>
</feature>
<dbReference type="InterPro" id="IPR002110">
    <property type="entry name" value="Ankyrin_rpt"/>
</dbReference>
<dbReference type="PANTHER" id="PTHR24173">
    <property type="entry name" value="ANKYRIN REPEAT CONTAINING"/>
    <property type="match status" value="1"/>
</dbReference>
<feature type="repeat" description="ANK" evidence="3">
    <location>
        <begin position="165"/>
        <end position="197"/>
    </location>
</feature>
<dbReference type="SMART" id="SM00248">
    <property type="entry name" value="ANK"/>
    <property type="match status" value="8"/>
</dbReference>
<dbReference type="EnsemblMetazoa" id="BGLB003753-RE">
    <property type="protein sequence ID" value="BGLB003753-PE"/>
    <property type="gene ID" value="BGLB003753"/>
</dbReference>
<dbReference type="Pfam" id="PF12796">
    <property type="entry name" value="Ank_2"/>
    <property type="match status" value="2"/>
</dbReference>
<dbReference type="InterPro" id="IPR036770">
    <property type="entry name" value="Ankyrin_rpt-contain_sf"/>
</dbReference>